<keyword evidence="9" id="KW-1185">Reference proteome</keyword>
<keyword evidence="5" id="KW-0539">Nucleus</keyword>
<dbReference type="InterPro" id="IPR003340">
    <property type="entry name" value="B3_DNA-bd"/>
</dbReference>
<dbReference type="AlphaFoldDB" id="A0A1Q3CWY7"/>
<dbReference type="InterPro" id="IPR044837">
    <property type="entry name" value="REM16-like"/>
</dbReference>
<comment type="caution">
    <text evidence="8">The sequence shown here is derived from an EMBL/GenBank/DDBJ whole genome shotgun (WGS) entry which is preliminary data.</text>
</comment>
<dbReference type="InParanoid" id="A0A1Q3CWY7"/>
<name>A0A1Q3CWY7_CEPFO</name>
<dbReference type="SUPFAM" id="SSF101936">
    <property type="entry name" value="DNA-binding pseudobarrel domain"/>
    <property type="match status" value="1"/>
</dbReference>
<sequence length="245" mass="28029">MLFDVQIFDQSGCERYNVPIIRTFHEPGASASKRPRGRPRKLPLESLHSNKPKSCKYSPGENLPHRAPTKTNHGTEVAKSTQMKVKAQKTGLHKEKMKAHTKIKGEGTQRRVDIKPTQKPNTATSSSRQRPPTDEVGPKVWNDVESFTSKFPFINICLREANLGKVGLLPIRHEFARAHLPDFKTKITLRTCENRSWEVTYLCNKSYRMFSGGWTSFARENKLEIGNNCIFEVVAQDELRVHIFR</sequence>
<proteinExistence type="predicted"/>
<evidence type="ECO:0000256" key="4">
    <source>
        <dbReference type="ARBA" id="ARBA00023163"/>
    </source>
</evidence>
<accession>A0A1Q3CWY7</accession>
<evidence type="ECO:0000259" key="7">
    <source>
        <dbReference type="PROSITE" id="PS50863"/>
    </source>
</evidence>
<dbReference type="EMBL" id="BDDD01003304">
    <property type="protein sequence ID" value="GAV84685.1"/>
    <property type="molecule type" value="Genomic_DNA"/>
</dbReference>
<dbReference type="OrthoDB" id="1666376at2759"/>
<feature type="region of interest" description="Disordered" evidence="6">
    <location>
        <begin position="27"/>
        <end position="139"/>
    </location>
</feature>
<evidence type="ECO:0000256" key="1">
    <source>
        <dbReference type="ARBA" id="ARBA00004123"/>
    </source>
</evidence>
<evidence type="ECO:0000313" key="9">
    <source>
        <dbReference type="Proteomes" id="UP000187406"/>
    </source>
</evidence>
<evidence type="ECO:0000256" key="3">
    <source>
        <dbReference type="ARBA" id="ARBA00023125"/>
    </source>
</evidence>
<dbReference type="PANTHER" id="PTHR31391">
    <property type="entry name" value="B3 DOMAIN-CONTAINING PROTEIN OS11G0197600-RELATED"/>
    <property type="match status" value="1"/>
</dbReference>
<dbReference type="STRING" id="3775.A0A1Q3CWY7"/>
<protein>
    <submittedName>
        <fullName evidence="8">B3 domain-containing protein</fullName>
    </submittedName>
</protein>
<reference evidence="9" key="1">
    <citation type="submission" date="2016-04" db="EMBL/GenBank/DDBJ databases">
        <title>Cephalotus genome sequencing.</title>
        <authorList>
            <person name="Fukushima K."/>
            <person name="Hasebe M."/>
            <person name="Fang X."/>
        </authorList>
    </citation>
    <scope>NUCLEOTIDE SEQUENCE [LARGE SCALE GENOMIC DNA]</scope>
    <source>
        <strain evidence="9">cv. St1</strain>
    </source>
</reference>
<dbReference type="PROSITE" id="PS00354">
    <property type="entry name" value="HMGI_Y"/>
    <property type="match status" value="1"/>
</dbReference>
<keyword evidence="2" id="KW-0805">Transcription regulation</keyword>
<dbReference type="GO" id="GO:0006355">
    <property type="term" value="P:regulation of DNA-templated transcription"/>
    <property type="evidence" value="ECO:0007669"/>
    <property type="project" value="InterPro"/>
</dbReference>
<dbReference type="PROSITE" id="PS50863">
    <property type="entry name" value="B3"/>
    <property type="match status" value="1"/>
</dbReference>
<evidence type="ECO:0000256" key="6">
    <source>
        <dbReference type="SAM" id="MobiDB-lite"/>
    </source>
</evidence>
<keyword evidence="4" id="KW-0804">Transcription</keyword>
<dbReference type="InterPro" id="IPR000637">
    <property type="entry name" value="HMGI/Y_DNA-bd_CS"/>
</dbReference>
<dbReference type="Proteomes" id="UP000187406">
    <property type="component" value="Unassembled WGS sequence"/>
</dbReference>
<comment type="subcellular location">
    <subcellularLocation>
        <location evidence="1">Nucleus</location>
    </subcellularLocation>
</comment>
<evidence type="ECO:0000256" key="5">
    <source>
        <dbReference type="ARBA" id="ARBA00023242"/>
    </source>
</evidence>
<dbReference type="CDD" id="cd10017">
    <property type="entry name" value="B3_DNA"/>
    <property type="match status" value="1"/>
</dbReference>
<dbReference type="Gene3D" id="2.40.330.10">
    <property type="entry name" value="DNA-binding pseudobarrel domain"/>
    <property type="match status" value="1"/>
</dbReference>
<dbReference type="PANTHER" id="PTHR31391:SF106">
    <property type="entry name" value="B3 DOMAIN-CONTAINING PROTEIN OS01G0723500"/>
    <property type="match status" value="1"/>
</dbReference>
<keyword evidence="3" id="KW-0238">DNA-binding</keyword>
<organism evidence="8 9">
    <name type="scientific">Cephalotus follicularis</name>
    <name type="common">Albany pitcher plant</name>
    <dbReference type="NCBI Taxonomy" id="3775"/>
    <lineage>
        <taxon>Eukaryota</taxon>
        <taxon>Viridiplantae</taxon>
        <taxon>Streptophyta</taxon>
        <taxon>Embryophyta</taxon>
        <taxon>Tracheophyta</taxon>
        <taxon>Spermatophyta</taxon>
        <taxon>Magnoliopsida</taxon>
        <taxon>eudicotyledons</taxon>
        <taxon>Gunneridae</taxon>
        <taxon>Pentapetalae</taxon>
        <taxon>rosids</taxon>
        <taxon>fabids</taxon>
        <taxon>Oxalidales</taxon>
        <taxon>Cephalotaceae</taxon>
        <taxon>Cephalotus</taxon>
    </lineage>
</organism>
<feature type="domain" description="TF-B3" evidence="7">
    <location>
        <begin position="154"/>
        <end position="245"/>
    </location>
</feature>
<dbReference type="SMART" id="SM01019">
    <property type="entry name" value="B3"/>
    <property type="match status" value="1"/>
</dbReference>
<dbReference type="GO" id="GO:0005634">
    <property type="term" value="C:nucleus"/>
    <property type="evidence" value="ECO:0007669"/>
    <property type="project" value="UniProtKB-SubCell"/>
</dbReference>
<feature type="compositionally biased region" description="Polar residues" evidence="6">
    <location>
        <begin position="118"/>
        <end position="130"/>
    </location>
</feature>
<dbReference type="GO" id="GO:0003677">
    <property type="term" value="F:DNA binding"/>
    <property type="evidence" value="ECO:0007669"/>
    <property type="project" value="UniProtKB-KW"/>
</dbReference>
<dbReference type="InterPro" id="IPR015300">
    <property type="entry name" value="DNA-bd_pseudobarrel_sf"/>
</dbReference>
<gene>
    <name evidence="8" type="ORF">CFOL_v3_28127</name>
</gene>
<feature type="compositionally biased region" description="Polar residues" evidence="6">
    <location>
        <begin position="69"/>
        <end position="83"/>
    </location>
</feature>
<feature type="compositionally biased region" description="Basic and acidic residues" evidence="6">
    <location>
        <begin position="103"/>
        <end position="116"/>
    </location>
</feature>
<dbReference type="Pfam" id="PF02362">
    <property type="entry name" value="B3"/>
    <property type="match status" value="1"/>
</dbReference>
<evidence type="ECO:0000313" key="8">
    <source>
        <dbReference type="EMBL" id="GAV84685.1"/>
    </source>
</evidence>
<evidence type="ECO:0000256" key="2">
    <source>
        <dbReference type="ARBA" id="ARBA00023015"/>
    </source>
</evidence>